<gene>
    <name evidence="2" type="ORF">SAMN05216561_11427</name>
</gene>
<organism evidence="2 3">
    <name type="scientific">Nocardioides psychrotolerans</name>
    <dbReference type="NCBI Taxonomy" id="1005945"/>
    <lineage>
        <taxon>Bacteria</taxon>
        <taxon>Bacillati</taxon>
        <taxon>Actinomycetota</taxon>
        <taxon>Actinomycetes</taxon>
        <taxon>Propionibacteriales</taxon>
        <taxon>Nocardioidaceae</taxon>
        <taxon>Nocardioides</taxon>
    </lineage>
</organism>
<name>A0A1I3LM58_9ACTN</name>
<feature type="compositionally biased region" description="Basic and acidic residues" evidence="1">
    <location>
        <begin position="94"/>
        <end position="104"/>
    </location>
</feature>
<evidence type="ECO:0000313" key="3">
    <source>
        <dbReference type="Proteomes" id="UP000198649"/>
    </source>
</evidence>
<dbReference type="AlphaFoldDB" id="A0A1I3LM58"/>
<proteinExistence type="predicted"/>
<accession>A0A1I3LM58</accession>
<reference evidence="2 3" key="1">
    <citation type="submission" date="2016-10" db="EMBL/GenBank/DDBJ databases">
        <authorList>
            <person name="de Groot N.N."/>
        </authorList>
    </citation>
    <scope>NUCLEOTIDE SEQUENCE [LARGE SCALE GENOMIC DNA]</scope>
    <source>
        <strain evidence="2 3">CGMCC 1.11156</strain>
    </source>
</reference>
<evidence type="ECO:0000256" key="1">
    <source>
        <dbReference type="SAM" id="MobiDB-lite"/>
    </source>
</evidence>
<evidence type="ECO:0000313" key="2">
    <source>
        <dbReference type="EMBL" id="SFI85838.1"/>
    </source>
</evidence>
<dbReference type="STRING" id="1005945.SAMN05216561_11427"/>
<protein>
    <submittedName>
        <fullName evidence="2">Uncharacterized protein</fullName>
    </submittedName>
</protein>
<feature type="region of interest" description="Disordered" evidence="1">
    <location>
        <begin position="60"/>
        <end position="117"/>
    </location>
</feature>
<dbReference type="EMBL" id="FOQG01000014">
    <property type="protein sequence ID" value="SFI85838.1"/>
    <property type="molecule type" value="Genomic_DNA"/>
</dbReference>
<keyword evidence="3" id="KW-1185">Reference proteome</keyword>
<sequence>MTLPDSIVASPATRAIARQIITDTQWDGAEATLRHLPDLHPTQIPALIHLLAAAAATGDIPTSPAATTRKPLLLTEDERRRAHARFVAGATDPATRRGEQEYQRARRRIQRTQDGAA</sequence>
<dbReference type="Proteomes" id="UP000198649">
    <property type="component" value="Unassembled WGS sequence"/>
</dbReference>
<dbReference type="RefSeq" id="WP_091115345.1">
    <property type="nucleotide sequence ID" value="NZ_BKAF01000017.1"/>
</dbReference>